<gene>
    <name evidence="8" type="ORF">HAP95_01000</name>
</gene>
<evidence type="ECO:0000256" key="6">
    <source>
        <dbReference type="ARBA" id="ARBA00047942"/>
    </source>
</evidence>
<sequence>MPSPYDHLDRESLIKLLQRRDADRSLGLVWEREGIEMDRALNDDYVAMSLVAELSHGGAPWENLIIEGDNFDALRALRISHKEKVRCIYIDPPYNTQKKDFVYNDRFVDKTHRFRHSLWLEFMYQRLTIARDLLSEDGVIMVSIDDHEVFRLGMLLDRVFGEENKAGVIIWKNVTDNNPSRVATEHEYVLVYMKDKSSCPAVWKSPDLAVKSLMLEKERDLLNRHKSQQELQNAYTAWLREHRDQLSPLDRYKYIDAGGIYTGSQSVHNPGREGYRYDVLHNITGIPCKQPLMGYRFPESTMRDLLRDGRILFGQDENKIIELKVYLRDYQQKMSSVMVMDGRAGANELRSIFPGAGKVFNNPKPVEFLSNLLSFVTSGDDLILDFFAGSGSTAQAVHDLNRADGQRRRYILISSTEATNEEPDKNLCRDVCAERVRRVTEEGFAYLRTRRVAKHRLTMKLDHAEIWNALQLLHERPVSPWSGYGLSTDVGMAYLRDFSEPSLDLLSEWRTMSTEQPVTLYSWAPERVKALVPDTVKCQPIPQHLRDRFGR</sequence>
<keyword evidence="9" id="KW-1185">Reference proteome</keyword>
<evidence type="ECO:0000256" key="2">
    <source>
        <dbReference type="ARBA" id="ARBA00011900"/>
    </source>
</evidence>
<organism evidence="8 9">
    <name type="scientific">Acidithiobacillus sulfurivorans</name>
    <dbReference type="NCBI Taxonomy" id="1958756"/>
    <lineage>
        <taxon>Bacteria</taxon>
        <taxon>Pseudomonadati</taxon>
        <taxon>Pseudomonadota</taxon>
        <taxon>Acidithiobacillia</taxon>
        <taxon>Acidithiobacillales</taxon>
        <taxon>Acidithiobacillaceae</taxon>
        <taxon>Acidithiobacillus</taxon>
    </lineage>
</organism>
<accession>A0ABS5ZUJ2</accession>
<evidence type="ECO:0000313" key="9">
    <source>
        <dbReference type="Proteomes" id="UP000755654"/>
    </source>
</evidence>
<evidence type="ECO:0000313" key="8">
    <source>
        <dbReference type="EMBL" id="MBU2758800.1"/>
    </source>
</evidence>
<dbReference type="Proteomes" id="UP000755654">
    <property type="component" value="Unassembled WGS sequence"/>
</dbReference>
<dbReference type="Gene3D" id="3.40.50.150">
    <property type="entry name" value="Vaccinia Virus protein VP39"/>
    <property type="match status" value="1"/>
</dbReference>
<evidence type="ECO:0000256" key="4">
    <source>
        <dbReference type="ARBA" id="ARBA00022679"/>
    </source>
</evidence>
<comment type="similarity">
    <text evidence="1">Belongs to the N(4)/N(6)-methyltransferase family.</text>
</comment>
<proteinExistence type="inferred from homology"/>
<dbReference type="InterPro" id="IPR002295">
    <property type="entry name" value="N4/N6-MTase_EcoPI_Mod-like"/>
</dbReference>
<reference evidence="8 9" key="1">
    <citation type="journal article" date="2021" name="ISME J.">
        <title>Genomic evolution of the class Acidithiobacillia: deep-branching Proteobacteria living in extreme acidic conditions.</title>
        <authorList>
            <person name="Moya-Beltran A."/>
            <person name="Beard S."/>
            <person name="Rojas-Villalobos C."/>
            <person name="Issotta F."/>
            <person name="Gallardo Y."/>
            <person name="Ulloa R."/>
            <person name="Giaveno A."/>
            <person name="Degli Esposti M."/>
            <person name="Johnson D.B."/>
            <person name="Quatrini R."/>
        </authorList>
    </citation>
    <scope>NUCLEOTIDE SEQUENCE [LARGE SCALE GENOMIC DNA]</scope>
    <source>
        <strain evidence="8 9">RW2</strain>
    </source>
</reference>
<comment type="catalytic activity">
    <reaction evidence="6">
        <text>a 2'-deoxyadenosine in DNA + S-adenosyl-L-methionine = an N(6)-methyl-2'-deoxyadenosine in DNA + S-adenosyl-L-homocysteine + H(+)</text>
        <dbReference type="Rhea" id="RHEA:15197"/>
        <dbReference type="Rhea" id="RHEA-COMP:12418"/>
        <dbReference type="Rhea" id="RHEA-COMP:12419"/>
        <dbReference type="ChEBI" id="CHEBI:15378"/>
        <dbReference type="ChEBI" id="CHEBI:57856"/>
        <dbReference type="ChEBI" id="CHEBI:59789"/>
        <dbReference type="ChEBI" id="CHEBI:90615"/>
        <dbReference type="ChEBI" id="CHEBI:90616"/>
        <dbReference type="EC" id="2.1.1.72"/>
    </reaction>
</comment>
<keyword evidence="3" id="KW-0489">Methyltransferase</keyword>
<evidence type="ECO:0000256" key="3">
    <source>
        <dbReference type="ARBA" id="ARBA00022603"/>
    </source>
</evidence>
<dbReference type="InterPro" id="IPR002941">
    <property type="entry name" value="DNA_methylase_N4/N6"/>
</dbReference>
<dbReference type="SUPFAM" id="SSF53335">
    <property type="entry name" value="S-adenosyl-L-methionine-dependent methyltransferases"/>
    <property type="match status" value="1"/>
</dbReference>
<comment type="caution">
    <text evidence="8">The sequence shown here is derived from an EMBL/GenBank/DDBJ whole genome shotgun (WGS) entry which is preliminary data.</text>
</comment>
<protein>
    <recommendedName>
        <fullName evidence="2">site-specific DNA-methyltransferase (adenine-specific)</fullName>
        <ecNumber evidence="2">2.1.1.72</ecNumber>
    </recommendedName>
</protein>
<feature type="domain" description="DNA methylase N-4/N-6" evidence="7">
    <location>
        <begin position="85"/>
        <end position="411"/>
    </location>
</feature>
<dbReference type="InterPro" id="IPR002052">
    <property type="entry name" value="DNA_methylase_N6_adenine_CS"/>
</dbReference>
<evidence type="ECO:0000256" key="5">
    <source>
        <dbReference type="ARBA" id="ARBA00022691"/>
    </source>
</evidence>
<dbReference type="RefSeq" id="WP_215882589.1">
    <property type="nucleotide sequence ID" value="NZ_JAAOMP010000021.1"/>
</dbReference>
<evidence type="ECO:0000256" key="1">
    <source>
        <dbReference type="ARBA" id="ARBA00006594"/>
    </source>
</evidence>
<name>A0ABS5ZUJ2_9PROT</name>
<dbReference type="Pfam" id="PF01555">
    <property type="entry name" value="N6_N4_Mtase"/>
    <property type="match status" value="1"/>
</dbReference>
<dbReference type="EC" id="2.1.1.72" evidence="2"/>
<dbReference type="PRINTS" id="PR00506">
    <property type="entry name" value="D21N6MTFRASE"/>
</dbReference>
<keyword evidence="5" id="KW-0949">S-adenosyl-L-methionine</keyword>
<dbReference type="PROSITE" id="PS00092">
    <property type="entry name" value="N6_MTASE"/>
    <property type="match status" value="1"/>
</dbReference>
<dbReference type="InterPro" id="IPR029063">
    <property type="entry name" value="SAM-dependent_MTases_sf"/>
</dbReference>
<evidence type="ECO:0000259" key="7">
    <source>
        <dbReference type="Pfam" id="PF01555"/>
    </source>
</evidence>
<keyword evidence="4" id="KW-0808">Transferase</keyword>
<dbReference type="EMBL" id="JAAOMP010000021">
    <property type="protein sequence ID" value="MBU2758800.1"/>
    <property type="molecule type" value="Genomic_DNA"/>
</dbReference>